<gene>
    <name evidence="3" type="ORF">GCM10009020_15760</name>
</gene>
<dbReference type="AlphaFoldDB" id="A0AAV3T9H1"/>
<name>A0AAV3T9H1_9EURY</name>
<evidence type="ECO:0000256" key="1">
    <source>
        <dbReference type="SAM" id="Phobius"/>
    </source>
</evidence>
<dbReference type="GO" id="GO:0009307">
    <property type="term" value="P:DNA restriction-modification system"/>
    <property type="evidence" value="ECO:0007669"/>
    <property type="project" value="InterPro"/>
</dbReference>
<keyword evidence="1" id="KW-0812">Transmembrane</keyword>
<proteinExistence type="predicted"/>
<feature type="transmembrane region" description="Helical" evidence="1">
    <location>
        <begin position="76"/>
        <end position="96"/>
    </location>
</feature>
<dbReference type="Gene3D" id="3.40.1350.10">
    <property type="match status" value="1"/>
</dbReference>
<dbReference type="Proteomes" id="UP001500420">
    <property type="component" value="Unassembled WGS sequence"/>
</dbReference>
<accession>A0AAV3T9H1</accession>
<organism evidence="3 4">
    <name type="scientific">Natronoarchaeum mannanilyticum</name>
    <dbReference type="NCBI Taxonomy" id="926360"/>
    <lineage>
        <taxon>Archaea</taxon>
        <taxon>Methanobacteriati</taxon>
        <taxon>Methanobacteriota</taxon>
        <taxon>Stenosarchaea group</taxon>
        <taxon>Halobacteria</taxon>
        <taxon>Halobacteriales</taxon>
        <taxon>Natronoarchaeaceae</taxon>
    </lineage>
</organism>
<sequence length="106" mass="12203">MNKSDENSVLEYRFDDDVDKIVVITTTEYTEDARKQGKREEVEVLNGEELVELIDDENARRVLNKYTSSGSILKGLFWLTVVLPLKIVWFFIALPFKLLCGSKNSD</sequence>
<keyword evidence="4" id="KW-1185">Reference proteome</keyword>
<comment type="caution">
    <text evidence="3">The sequence shown here is derived from an EMBL/GenBank/DDBJ whole genome shotgun (WGS) entry which is preliminary data.</text>
</comment>
<evidence type="ECO:0000259" key="2">
    <source>
        <dbReference type="Pfam" id="PF04471"/>
    </source>
</evidence>
<dbReference type="InterPro" id="IPR007560">
    <property type="entry name" value="Restrct_endonuc_IV_Mrr"/>
</dbReference>
<dbReference type="GO" id="GO:0003677">
    <property type="term" value="F:DNA binding"/>
    <property type="evidence" value="ECO:0007669"/>
    <property type="project" value="InterPro"/>
</dbReference>
<evidence type="ECO:0000313" key="3">
    <source>
        <dbReference type="EMBL" id="GAA0670435.1"/>
    </source>
</evidence>
<reference evidence="3 4" key="1">
    <citation type="journal article" date="2019" name="Int. J. Syst. Evol. Microbiol.">
        <title>The Global Catalogue of Microorganisms (GCM) 10K type strain sequencing project: providing services to taxonomists for standard genome sequencing and annotation.</title>
        <authorList>
            <consortium name="The Broad Institute Genomics Platform"/>
            <consortium name="The Broad Institute Genome Sequencing Center for Infectious Disease"/>
            <person name="Wu L."/>
            <person name="Ma J."/>
        </authorList>
    </citation>
    <scope>NUCLEOTIDE SEQUENCE [LARGE SCALE GENOMIC DNA]</scope>
    <source>
        <strain evidence="3 4">JCM 16328</strain>
    </source>
</reference>
<dbReference type="InterPro" id="IPR011856">
    <property type="entry name" value="tRNA_endonuc-like_dom_sf"/>
</dbReference>
<dbReference type="GO" id="GO:0004519">
    <property type="term" value="F:endonuclease activity"/>
    <property type="evidence" value="ECO:0007669"/>
    <property type="project" value="InterPro"/>
</dbReference>
<dbReference type="Pfam" id="PF04471">
    <property type="entry name" value="Mrr_cat"/>
    <property type="match status" value="1"/>
</dbReference>
<keyword evidence="1" id="KW-1133">Transmembrane helix</keyword>
<evidence type="ECO:0000313" key="4">
    <source>
        <dbReference type="Proteomes" id="UP001500420"/>
    </source>
</evidence>
<keyword evidence="1" id="KW-0472">Membrane</keyword>
<dbReference type="EMBL" id="BAAADV010000002">
    <property type="protein sequence ID" value="GAA0670435.1"/>
    <property type="molecule type" value="Genomic_DNA"/>
</dbReference>
<protein>
    <recommendedName>
        <fullName evidence="2">Restriction endonuclease type IV Mrr domain-containing protein</fullName>
    </recommendedName>
</protein>
<feature type="domain" description="Restriction endonuclease type IV Mrr" evidence="2">
    <location>
        <begin position="16"/>
        <end position="54"/>
    </location>
</feature>
<dbReference type="RefSeq" id="WP_343773438.1">
    <property type="nucleotide sequence ID" value="NZ_BAAADV010000002.1"/>
</dbReference>